<reference evidence="1" key="1">
    <citation type="submission" date="2021-01" db="EMBL/GenBank/DDBJ databases">
        <authorList>
            <person name="Corre E."/>
            <person name="Pelletier E."/>
            <person name="Niang G."/>
            <person name="Scheremetjew M."/>
            <person name="Finn R."/>
            <person name="Kale V."/>
            <person name="Holt S."/>
            <person name="Cochrane G."/>
            <person name="Meng A."/>
            <person name="Brown T."/>
            <person name="Cohen L."/>
        </authorList>
    </citation>
    <scope>NUCLEOTIDE SEQUENCE</scope>
    <source>
        <strain evidence="1">CCAP979/52</strain>
    </source>
</reference>
<proteinExistence type="predicted"/>
<protein>
    <submittedName>
        <fullName evidence="1">Uncharacterized protein</fullName>
    </submittedName>
</protein>
<evidence type="ECO:0000313" key="1">
    <source>
        <dbReference type="EMBL" id="CAD8623640.1"/>
    </source>
</evidence>
<name>A0A7S0LVB1_9CRYP</name>
<sequence>MKSSILADVSTVLADLAAIVKNSEVGEDAARLDSFVKGVLKNCDKHLGKAVIFFGRNSVGKSWILNLLMQMTLKPDALYEKNQKEGEAYAFFKQGGRDGLLAKEYAVTGNPFRHECQRGYCQEILSLRMEK</sequence>
<gene>
    <name evidence="1" type="ORF">CCUR1050_LOCUS1315</name>
</gene>
<organism evidence="1">
    <name type="scientific">Cryptomonas curvata</name>
    <dbReference type="NCBI Taxonomy" id="233186"/>
    <lineage>
        <taxon>Eukaryota</taxon>
        <taxon>Cryptophyceae</taxon>
        <taxon>Cryptomonadales</taxon>
        <taxon>Cryptomonadaceae</taxon>
        <taxon>Cryptomonas</taxon>
    </lineage>
</organism>
<accession>A0A7S0LVB1</accession>
<dbReference type="AlphaFoldDB" id="A0A7S0LVB1"/>
<dbReference type="EMBL" id="HBEZ01002247">
    <property type="protein sequence ID" value="CAD8623640.1"/>
    <property type="molecule type" value="Transcribed_RNA"/>
</dbReference>